<evidence type="ECO:0000313" key="1">
    <source>
        <dbReference type="EMBL" id="MBW46764.1"/>
    </source>
</evidence>
<sequence length="84" mass="9201">MLPGLIASIRSIIILPSAMAESWKFFRLVRLPALCSFELTHCTISFSMIGLPVLASRDRIDSVYARISCQMSASVSVALPSLRS</sequence>
<accession>A0A2M4B141</accession>
<organism evidence="1">
    <name type="scientific">Anopheles triannulatus</name>
    <dbReference type="NCBI Taxonomy" id="58253"/>
    <lineage>
        <taxon>Eukaryota</taxon>
        <taxon>Metazoa</taxon>
        <taxon>Ecdysozoa</taxon>
        <taxon>Arthropoda</taxon>
        <taxon>Hexapoda</taxon>
        <taxon>Insecta</taxon>
        <taxon>Pterygota</taxon>
        <taxon>Neoptera</taxon>
        <taxon>Endopterygota</taxon>
        <taxon>Diptera</taxon>
        <taxon>Nematocera</taxon>
        <taxon>Culicoidea</taxon>
        <taxon>Culicidae</taxon>
        <taxon>Anophelinae</taxon>
        <taxon>Anopheles</taxon>
    </lineage>
</organism>
<proteinExistence type="predicted"/>
<name>A0A2M4B141_9DIPT</name>
<dbReference type="AlphaFoldDB" id="A0A2M4B141"/>
<protein>
    <submittedName>
        <fullName evidence="1">Putative secreted protein</fullName>
    </submittedName>
</protein>
<dbReference type="EMBL" id="GGFK01013443">
    <property type="protein sequence ID" value="MBW46764.1"/>
    <property type="molecule type" value="Transcribed_RNA"/>
</dbReference>
<reference evidence="1" key="1">
    <citation type="submission" date="2018-01" db="EMBL/GenBank/DDBJ databases">
        <title>An insight into the sialome of Amazonian anophelines.</title>
        <authorList>
            <person name="Ribeiro J.M."/>
            <person name="Scarpassa V."/>
            <person name="Calvo E."/>
        </authorList>
    </citation>
    <scope>NUCLEOTIDE SEQUENCE</scope>
    <source>
        <tissue evidence="1">Salivary glands</tissue>
    </source>
</reference>